<evidence type="ECO:0000259" key="1">
    <source>
        <dbReference type="SMART" id="SM00256"/>
    </source>
</evidence>
<dbReference type="Pfam" id="PF00646">
    <property type="entry name" value="F-box"/>
    <property type="match status" value="1"/>
</dbReference>
<feature type="domain" description="F-box" evidence="1">
    <location>
        <begin position="6"/>
        <end position="46"/>
    </location>
</feature>
<accession>A0A9K3DV29</accession>
<dbReference type="InterPro" id="IPR017451">
    <property type="entry name" value="F-box-assoc_interact_dom"/>
</dbReference>
<reference evidence="2" key="1">
    <citation type="journal article" date="2017" name="Nature">
        <title>The sunflower genome provides insights into oil metabolism, flowering and Asterid evolution.</title>
        <authorList>
            <person name="Badouin H."/>
            <person name="Gouzy J."/>
            <person name="Grassa C.J."/>
            <person name="Murat F."/>
            <person name="Staton S.E."/>
            <person name="Cottret L."/>
            <person name="Lelandais-Briere C."/>
            <person name="Owens G.L."/>
            <person name="Carrere S."/>
            <person name="Mayjonade B."/>
            <person name="Legrand L."/>
            <person name="Gill N."/>
            <person name="Kane N.C."/>
            <person name="Bowers J.E."/>
            <person name="Hubner S."/>
            <person name="Bellec A."/>
            <person name="Berard A."/>
            <person name="Berges H."/>
            <person name="Blanchet N."/>
            <person name="Boniface M.C."/>
            <person name="Brunel D."/>
            <person name="Catrice O."/>
            <person name="Chaidir N."/>
            <person name="Claudel C."/>
            <person name="Donnadieu C."/>
            <person name="Faraut T."/>
            <person name="Fievet G."/>
            <person name="Helmstetter N."/>
            <person name="King M."/>
            <person name="Knapp S.J."/>
            <person name="Lai Z."/>
            <person name="Le Paslier M.C."/>
            <person name="Lippi Y."/>
            <person name="Lorenzon L."/>
            <person name="Mandel J.R."/>
            <person name="Marage G."/>
            <person name="Marchand G."/>
            <person name="Marquand E."/>
            <person name="Bret-Mestries E."/>
            <person name="Morien E."/>
            <person name="Nambeesan S."/>
            <person name="Nguyen T."/>
            <person name="Pegot-Espagnet P."/>
            <person name="Pouilly N."/>
            <person name="Raftis F."/>
            <person name="Sallet E."/>
            <person name="Schiex T."/>
            <person name="Thomas J."/>
            <person name="Vandecasteele C."/>
            <person name="Vares D."/>
            <person name="Vear F."/>
            <person name="Vautrin S."/>
            <person name="Crespi M."/>
            <person name="Mangin B."/>
            <person name="Burke J.M."/>
            <person name="Salse J."/>
            <person name="Munos S."/>
            <person name="Vincourt P."/>
            <person name="Rieseberg L.H."/>
            <person name="Langlade N.B."/>
        </authorList>
    </citation>
    <scope>NUCLEOTIDE SEQUENCE</scope>
    <source>
        <tissue evidence="2">Leaves</tissue>
    </source>
</reference>
<proteinExistence type="predicted"/>
<reference evidence="2" key="2">
    <citation type="submission" date="2020-06" db="EMBL/GenBank/DDBJ databases">
        <title>Helianthus annuus Genome sequencing and assembly Release 2.</title>
        <authorList>
            <person name="Gouzy J."/>
            <person name="Langlade N."/>
            <person name="Munos S."/>
        </authorList>
    </citation>
    <scope>NUCLEOTIDE SEQUENCE</scope>
    <source>
        <tissue evidence="2">Leaves</tissue>
    </source>
</reference>
<dbReference type="NCBIfam" id="TIGR01640">
    <property type="entry name" value="F_box_assoc_1"/>
    <property type="match status" value="1"/>
</dbReference>
<sequence>MADVYIGDDALRNILTQLPGKPLLRFRCVSKHWNSLISDPYFLKSRSRRMILLSHTRPLVVIDDNVPAEDEGHSMVRIPSPLLHEKGTHVMIVGTLNGIVVLALHDTSLRSHLILYNPLTYASKILVAMDPPSSGYPYVFGFNTGDLKIVRIKFVNHYKHDKLYEFDAFDLKTSSLSKPKEFLQDFHLAGDAGIFLCGWLYWSALFDDGGILALDVKEMFFSKVILPVSHHEYVGLVLGSLDGCLSISYTESDSLNTFHVWMLNEEYSWLKAHSFTFGPEDIPNEFYPLYI</sequence>
<evidence type="ECO:0000313" key="2">
    <source>
        <dbReference type="EMBL" id="KAF5761969.1"/>
    </source>
</evidence>
<dbReference type="SUPFAM" id="SSF81383">
    <property type="entry name" value="F-box domain"/>
    <property type="match status" value="1"/>
</dbReference>
<dbReference type="EMBL" id="MNCJ02000331">
    <property type="protein sequence ID" value="KAF5761969.1"/>
    <property type="molecule type" value="Genomic_DNA"/>
</dbReference>
<dbReference type="Proteomes" id="UP000215914">
    <property type="component" value="Unassembled WGS sequence"/>
</dbReference>
<evidence type="ECO:0000313" key="3">
    <source>
        <dbReference type="Proteomes" id="UP000215914"/>
    </source>
</evidence>
<dbReference type="Gene3D" id="1.20.1280.50">
    <property type="match status" value="1"/>
</dbReference>
<dbReference type="InterPro" id="IPR006527">
    <property type="entry name" value="F-box-assoc_dom_typ1"/>
</dbReference>
<dbReference type="CDD" id="cd22157">
    <property type="entry name" value="F-box_AtFBW1-like"/>
    <property type="match status" value="1"/>
</dbReference>
<dbReference type="InterPro" id="IPR036047">
    <property type="entry name" value="F-box-like_dom_sf"/>
</dbReference>
<dbReference type="Gramene" id="mRNA:HanXRQr2_Chr16g0771431">
    <property type="protein sequence ID" value="CDS:HanXRQr2_Chr16g0771431.1"/>
    <property type="gene ID" value="HanXRQr2_Chr16g0771431"/>
</dbReference>
<gene>
    <name evidence="2" type="ORF">HanXRQr2_Chr16g0771431</name>
</gene>
<dbReference type="OrthoDB" id="1739213at2759"/>
<dbReference type="PANTHER" id="PTHR31672:SF13">
    <property type="entry name" value="F-BOX PROTEIN CPR30-LIKE"/>
    <property type="match status" value="1"/>
</dbReference>
<dbReference type="InterPro" id="IPR050796">
    <property type="entry name" value="SCF_F-box_component"/>
</dbReference>
<name>A0A9K3DV29_HELAN</name>
<dbReference type="Pfam" id="PF07734">
    <property type="entry name" value="FBA_1"/>
    <property type="match status" value="1"/>
</dbReference>
<keyword evidence="3" id="KW-1185">Reference proteome</keyword>
<protein>
    <submittedName>
        <fullName evidence="2">F-box domain-containing protein</fullName>
    </submittedName>
</protein>
<dbReference type="InterPro" id="IPR001810">
    <property type="entry name" value="F-box_dom"/>
</dbReference>
<dbReference type="SMART" id="SM00256">
    <property type="entry name" value="FBOX"/>
    <property type="match status" value="1"/>
</dbReference>
<organism evidence="2 3">
    <name type="scientific">Helianthus annuus</name>
    <name type="common">Common sunflower</name>
    <dbReference type="NCBI Taxonomy" id="4232"/>
    <lineage>
        <taxon>Eukaryota</taxon>
        <taxon>Viridiplantae</taxon>
        <taxon>Streptophyta</taxon>
        <taxon>Embryophyta</taxon>
        <taxon>Tracheophyta</taxon>
        <taxon>Spermatophyta</taxon>
        <taxon>Magnoliopsida</taxon>
        <taxon>eudicotyledons</taxon>
        <taxon>Gunneridae</taxon>
        <taxon>Pentapetalae</taxon>
        <taxon>asterids</taxon>
        <taxon>campanulids</taxon>
        <taxon>Asterales</taxon>
        <taxon>Asteraceae</taxon>
        <taxon>Asteroideae</taxon>
        <taxon>Heliantheae alliance</taxon>
        <taxon>Heliantheae</taxon>
        <taxon>Helianthus</taxon>
    </lineage>
</organism>
<dbReference type="PANTHER" id="PTHR31672">
    <property type="entry name" value="BNACNNG10540D PROTEIN"/>
    <property type="match status" value="1"/>
</dbReference>
<dbReference type="AlphaFoldDB" id="A0A9K3DV29"/>
<comment type="caution">
    <text evidence="2">The sequence shown here is derived from an EMBL/GenBank/DDBJ whole genome shotgun (WGS) entry which is preliminary data.</text>
</comment>